<protein>
    <submittedName>
        <fullName evidence="3">LysM peptidoglycan-binding domain-containing protein</fullName>
    </submittedName>
</protein>
<accession>A0ABT2S2X1</accession>
<dbReference type="SMART" id="SM00257">
    <property type="entry name" value="LysM"/>
    <property type="match status" value="1"/>
</dbReference>
<dbReference type="InterPro" id="IPR036779">
    <property type="entry name" value="LysM_dom_sf"/>
</dbReference>
<dbReference type="EMBL" id="JAOQJV010000001">
    <property type="protein sequence ID" value="MCU6698939.1"/>
    <property type="molecule type" value="Genomic_DNA"/>
</dbReference>
<proteinExistence type="predicted"/>
<keyword evidence="1" id="KW-0812">Transmembrane</keyword>
<evidence type="ECO:0000256" key="1">
    <source>
        <dbReference type="SAM" id="Phobius"/>
    </source>
</evidence>
<feature type="transmembrane region" description="Helical" evidence="1">
    <location>
        <begin position="20"/>
        <end position="41"/>
    </location>
</feature>
<dbReference type="Gene3D" id="3.10.350.10">
    <property type="entry name" value="LysM domain"/>
    <property type="match status" value="1"/>
</dbReference>
<name>A0ABT2S2X1_9FIRM</name>
<dbReference type="CDD" id="cd00118">
    <property type="entry name" value="LysM"/>
    <property type="match status" value="1"/>
</dbReference>
<sequence>MRRSHSAVKRVRTVYVEKLIFFVAAMIIALILSIIAGRKLVSAHDDRKNEPVNFTYYKSIEVQEGDTLWDIASAYADEDTSVKAYVKELKEINHLDSDSIQEGSYLTVAYTDQDFR</sequence>
<organism evidence="3 4">
    <name type="scientific">Dorea ammoniilytica</name>
    <dbReference type="NCBI Taxonomy" id="2981788"/>
    <lineage>
        <taxon>Bacteria</taxon>
        <taxon>Bacillati</taxon>
        <taxon>Bacillota</taxon>
        <taxon>Clostridia</taxon>
        <taxon>Lachnospirales</taxon>
        <taxon>Lachnospiraceae</taxon>
        <taxon>Dorea</taxon>
    </lineage>
</organism>
<keyword evidence="4" id="KW-1185">Reference proteome</keyword>
<feature type="domain" description="LysM" evidence="2">
    <location>
        <begin position="58"/>
        <end position="108"/>
    </location>
</feature>
<evidence type="ECO:0000259" key="2">
    <source>
        <dbReference type="PROSITE" id="PS51782"/>
    </source>
</evidence>
<dbReference type="PROSITE" id="PS51782">
    <property type="entry name" value="LYSM"/>
    <property type="match status" value="1"/>
</dbReference>
<evidence type="ECO:0000313" key="4">
    <source>
        <dbReference type="Proteomes" id="UP001207605"/>
    </source>
</evidence>
<dbReference type="SUPFAM" id="SSF54106">
    <property type="entry name" value="LysM domain"/>
    <property type="match status" value="1"/>
</dbReference>
<keyword evidence="1" id="KW-1133">Transmembrane helix</keyword>
<gene>
    <name evidence="3" type="ORF">OCV65_01595</name>
</gene>
<dbReference type="Pfam" id="PF01476">
    <property type="entry name" value="LysM"/>
    <property type="match status" value="1"/>
</dbReference>
<keyword evidence="1" id="KW-0472">Membrane</keyword>
<dbReference type="InterPro" id="IPR018392">
    <property type="entry name" value="LysM"/>
</dbReference>
<dbReference type="Proteomes" id="UP001207605">
    <property type="component" value="Unassembled WGS sequence"/>
</dbReference>
<evidence type="ECO:0000313" key="3">
    <source>
        <dbReference type="EMBL" id="MCU6698939.1"/>
    </source>
</evidence>
<dbReference type="RefSeq" id="WP_262580693.1">
    <property type="nucleotide sequence ID" value="NZ_JAOQJV010000001.1"/>
</dbReference>
<comment type="caution">
    <text evidence="3">The sequence shown here is derived from an EMBL/GenBank/DDBJ whole genome shotgun (WGS) entry which is preliminary data.</text>
</comment>
<reference evidence="3 4" key="1">
    <citation type="journal article" date="2021" name="ISME Commun">
        <title>Automated analysis of genomic sequences facilitates high-throughput and comprehensive description of bacteria.</title>
        <authorList>
            <person name="Hitch T.C.A."/>
        </authorList>
    </citation>
    <scope>NUCLEOTIDE SEQUENCE [LARGE SCALE GENOMIC DNA]</scope>
    <source>
        <strain evidence="3 4">Sanger_02</strain>
    </source>
</reference>